<dbReference type="NCBIfam" id="NF005742">
    <property type="entry name" value="PRK07566.1"/>
    <property type="match status" value="1"/>
</dbReference>
<evidence type="ECO:0000256" key="5">
    <source>
        <dbReference type="ARBA" id="ARBA00023136"/>
    </source>
</evidence>
<reference evidence="8 9" key="1">
    <citation type="journal article" date="2017" name="Int. J. Syst. Evol. Microbiol.">
        <title>Rhodosalinus sediminis gen. nov., sp. nov., isolated from marine saltern.</title>
        <authorList>
            <person name="Guo L.Y."/>
            <person name="Ling S.K."/>
            <person name="Li C.M."/>
            <person name="Chen G.J."/>
            <person name="Du Z.J."/>
        </authorList>
    </citation>
    <scope>NUCLEOTIDE SEQUENCE [LARGE SCALE GENOMIC DNA]</scope>
    <source>
        <strain evidence="8 9">WDN1C137</strain>
    </source>
</reference>
<feature type="transmembrane region" description="Helical" evidence="7">
    <location>
        <begin position="251"/>
        <end position="268"/>
    </location>
</feature>
<evidence type="ECO:0000256" key="6">
    <source>
        <dbReference type="ARBA" id="ARBA00023171"/>
    </source>
</evidence>
<dbReference type="InterPro" id="IPR044878">
    <property type="entry name" value="UbiA_sf"/>
</dbReference>
<keyword evidence="5 7" id="KW-0472">Membrane</keyword>
<feature type="transmembrane region" description="Helical" evidence="7">
    <location>
        <begin position="36"/>
        <end position="63"/>
    </location>
</feature>
<keyword evidence="3 7" id="KW-0812">Transmembrane</keyword>
<accession>A0A3D9BYZ0</accession>
<name>A0A3D9BYZ0_9RHOB</name>
<dbReference type="InterPro" id="IPR000537">
    <property type="entry name" value="UbiA_prenyltransferase"/>
</dbReference>
<dbReference type="Pfam" id="PF01040">
    <property type="entry name" value="UbiA"/>
    <property type="match status" value="1"/>
</dbReference>
<comment type="subcellular location">
    <subcellularLocation>
        <location evidence="1">Membrane</location>
        <topology evidence="1">Multi-pass membrane protein</topology>
    </subcellularLocation>
</comment>
<dbReference type="Proteomes" id="UP000257131">
    <property type="component" value="Unassembled WGS sequence"/>
</dbReference>
<sequence length="306" mass="31825">MSVTDSIQPPAAARRSLPEPRAVLTLLKPVTWFPPIWAYLCGIVSVGADPFGAWGLVLLGMVLAGPIVCGMSQAANDWCDREVDAINEPGRPIPSGRIPGRWGLWIALAMSGLALVVGWQLGPWGFGATILGVLAAWAYSAEPVRLKRSGVAGPGLVGLSYETLPWFTGAAVLSAGAPAPEIVTIALLYGVGAHGIMTLNDFKALEGDRATGVNSLPVTLGPARAAKAAAWVMILPQIAVFTLLAGWGQGWHAAAIAGLILGQLWAARVMMRDPAAKAPWFNATGVAMYVSGMMIAAFALRGLGGL</sequence>
<dbReference type="GO" id="GO:0016020">
    <property type="term" value="C:membrane"/>
    <property type="evidence" value="ECO:0007669"/>
    <property type="project" value="UniProtKB-SubCell"/>
</dbReference>
<keyword evidence="6" id="KW-0149">Chlorophyll biosynthesis</keyword>
<organism evidence="8 9">
    <name type="scientific">Rhodosalinus sediminis</name>
    <dbReference type="NCBI Taxonomy" id="1940533"/>
    <lineage>
        <taxon>Bacteria</taxon>
        <taxon>Pseudomonadati</taxon>
        <taxon>Pseudomonadota</taxon>
        <taxon>Alphaproteobacteria</taxon>
        <taxon>Rhodobacterales</taxon>
        <taxon>Paracoccaceae</taxon>
        <taxon>Rhodosalinus</taxon>
    </lineage>
</organism>
<dbReference type="InterPro" id="IPR006372">
    <property type="entry name" value="Chl_synth"/>
</dbReference>
<comment type="caution">
    <text evidence="8">The sequence shown here is derived from an EMBL/GenBank/DDBJ whole genome shotgun (WGS) entry which is preliminary data.</text>
</comment>
<dbReference type="Gene3D" id="1.10.357.140">
    <property type="entry name" value="UbiA prenyltransferase"/>
    <property type="match status" value="1"/>
</dbReference>
<evidence type="ECO:0000313" key="8">
    <source>
        <dbReference type="EMBL" id="REC58606.1"/>
    </source>
</evidence>
<evidence type="ECO:0000256" key="7">
    <source>
        <dbReference type="SAM" id="Phobius"/>
    </source>
</evidence>
<dbReference type="InterPro" id="IPR050475">
    <property type="entry name" value="Prenyltransferase_related"/>
</dbReference>
<evidence type="ECO:0000256" key="1">
    <source>
        <dbReference type="ARBA" id="ARBA00004141"/>
    </source>
</evidence>
<keyword evidence="4 7" id="KW-1133">Transmembrane helix</keyword>
<protein>
    <submittedName>
        <fullName evidence="8">Chlorophyll synthase ChlG</fullName>
    </submittedName>
</protein>
<evidence type="ECO:0000256" key="4">
    <source>
        <dbReference type="ARBA" id="ARBA00022989"/>
    </source>
</evidence>
<keyword evidence="2" id="KW-1003">Cell membrane</keyword>
<feature type="transmembrane region" description="Helical" evidence="7">
    <location>
        <begin position="124"/>
        <end position="141"/>
    </location>
</feature>
<dbReference type="GO" id="GO:0016765">
    <property type="term" value="F:transferase activity, transferring alkyl or aryl (other than methyl) groups"/>
    <property type="evidence" value="ECO:0007669"/>
    <property type="project" value="InterPro"/>
</dbReference>
<keyword evidence="9" id="KW-1185">Reference proteome</keyword>
<dbReference type="PANTHER" id="PTHR42723">
    <property type="entry name" value="CHLOROPHYLL SYNTHASE"/>
    <property type="match status" value="1"/>
</dbReference>
<evidence type="ECO:0000256" key="3">
    <source>
        <dbReference type="ARBA" id="ARBA00022692"/>
    </source>
</evidence>
<gene>
    <name evidence="8" type="ORF">DRV84_03350</name>
</gene>
<dbReference type="GO" id="GO:0015995">
    <property type="term" value="P:chlorophyll biosynthetic process"/>
    <property type="evidence" value="ECO:0007669"/>
    <property type="project" value="UniProtKB-KW"/>
</dbReference>
<dbReference type="CDD" id="cd13958">
    <property type="entry name" value="PT_UbiA_chlorophyll"/>
    <property type="match status" value="1"/>
</dbReference>
<dbReference type="AlphaFoldDB" id="A0A3D9BYZ0"/>
<feature type="transmembrane region" description="Helical" evidence="7">
    <location>
        <begin position="280"/>
        <end position="300"/>
    </location>
</feature>
<dbReference type="OrthoDB" id="8559716at2"/>
<dbReference type="NCBIfam" id="TIGR01476">
    <property type="entry name" value="chlor_syn_BchG"/>
    <property type="match status" value="1"/>
</dbReference>
<proteinExistence type="predicted"/>
<evidence type="ECO:0000313" key="9">
    <source>
        <dbReference type="Proteomes" id="UP000257131"/>
    </source>
</evidence>
<evidence type="ECO:0000256" key="2">
    <source>
        <dbReference type="ARBA" id="ARBA00022475"/>
    </source>
</evidence>
<dbReference type="PANTHER" id="PTHR42723:SF1">
    <property type="entry name" value="CHLOROPHYLL SYNTHASE, CHLOROPLASTIC"/>
    <property type="match status" value="1"/>
</dbReference>
<feature type="transmembrane region" description="Helical" evidence="7">
    <location>
        <begin position="102"/>
        <end position="118"/>
    </location>
</feature>
<dbReference type="RefSeq" id="WP_115978436.1">
    <property type="nucleotide sequence ID" value="NZ_CAJXNW010000054.1"/>
</dbReference>
<dbReference type="EMBL" id="QOHR01000002">
    <property type="protein sequence ID" value="REC58606.1"/>
    <property type="molecule type" value="Genomic_DNA"/>
</dbReference>